<evidence type="ECO:0000313" key="3">
    <source>
        <dbReference type="Proteomes" id="UP000053690"/>
    </source>
</evidence>
<name>A0A0X3TRL2_9RHOB</name>
<keyword evidence="3" id="KW-1185">Reference proteome</keyword>
<feature type="region of interest" description="Disordered" evidence="1">
    <location>
        <begin position="1"/>
        <end position="44"/>
    </location>
</feature>
<reference evidence="3" key="1">
    <citation type="submission" date="2015-12" db="EMBL/GenBank/DDBJ databases">
        <authorList>
            <person name="Zhang G."/>
            <person name="Stingl U."/>
        </authorList>
    </citation>
    <scope>NUCLEOTIDE SEQUENCE [LARGE SCALE GENOMIC DNA]</scope>
    <source>
        <strain evidence="3">ZGT108</strain>
    </source>
</reference>
<dbReference type="Proteomes" id="UP000053690">
    <property type="component" value="Unassembled WGS sequence"/>
</dbReference>
<protein>
    <submittedName>
        <fullName evidence="2">Uncharacterized protein</fullName>
    </submittedName>
</protein>
<proteinExistence type="predicted"/>
<gene>
    <name evidence="2" type="ORF">AVO44_14585</name>
</gene>
<dbReference type="AlphaFoldDB" id="A0A0X3TRL2"/>
<evidence type="ECO:0000256" key="1">
    <source>
        <dbReference type="SAM" id="MobiDB-lite"/>
    </source>
</evidence>
<dbReference type="OrthoDB" id="7708615at2"/>
<organism evidence="2 3">
    <name type="scientific">Ruegeria profundi</name>
    <dbReference type="NCBI Taxonomy" id="1685378"/>
    <lineage>
        <taxon>Bacteria</taxon>
        <taxon>Pseudomonadati</taxon>
        <taxon>Pseudomonadota</taxon>
        <taxon>Alphaproteobacteria</taxon>
        <taxon>Rhodobacterales</taxon>
        <taxon>Roseobacteraceae</taxon>
        <taxon>Ruegeria</taxon>
    </lineage>
</organism>
<dbReference type="RefSeq" id="WP_068338230.1">
    <property type="nucleotide sequence ID" value="NZ_JAIUZS010000007.1"/>
</dbReference>
<sequence>METEGKALDEAKVDAAISDLLREEEPEDPEPEAEPAKAQLSFPELPKQAEIDEKAEPKETGLGAAILQKLAELRGAA</sequence>
<dbReference type="STRING" id="1685378.AVO44_14585"/>
<accession>A0A0X3TRL2</accession>
<dbReference type="EMBL" id="LQBP01000007">
    <property type="protein sequence ID" value="KUJ78374.1"/>
    <property type="molecule type" value="Genomic_DNA"/>
</dbReference>
<feature type="compositionally biased region" description="Basic and acidic residues" evidence="1">
    <location>
        <begin position="1"/>
        <end position="13"/>
    </location>
</feature>
<evidence type="ECO:0000313" key="2">
    <source>
        <dbReference type="EMBL" id="KUJ78374.1"/>
    </source>
</evidence>
<comment type="caution">
    <text evidence="2">The sequence shown here is derived from an EMBL/GenBank/DDBJ whole genome shotgun (WGS) entry which is preliminary data.</text>
</comment>
<feature type="compositionally biased region" description="Acidic residues" evidence="1">
    <location>
        <begin position="22"/>
        <end position="33"/>
    </location>
</feature>